<dbReference type="Gene3D" id="3.80.10.10">
    <property type="entry name" value="Ribonuclease Inhibitor"/>
    <property type="match status" value="1"/>
</dbReference>
<feature type="region of interest" description="Disordered" evidence="9">
    <location>
        <begin position="1130"/>
        <end position="1185"/>
    </location>
</feature>
<gene>
    <name evidence="12" type="ORF">HCN44_006580</name>
</gene>
<dbReference type="GO" id="GO:0005737">
    <property type="term" value="C:cytoplasm"/>
    <property type="evidence" value="ECO:0007669"/>
    <property type="project" value="UniProtKB-SubCell"/>
</dbReference>
<dbReference type="PANTHER" id="PTHR24112:SF66">
    <property type="entry name" value="LEUCINE-RICH REPEAT, ISOFORM F"/>
    <property type="match status" value="1"/>
</dbReference>
<dbReference type="SUPFAM" id="SSF52047">
    <property type="entry name" value="RNI-like"/>
    <property type="match status" value="2"/>
</dbReference>
<dbReference type="PANTHER" id="PTHR24112">
    <property type="entry name" value="LEUCINE-RICH REPEAT, ISOFORM F-RELATED"/>
    <property type="match status" value="1"/>
</dbReference>
<dbReference type="Pfam" id="PF16000">
    <property type="entry name" value="CARMIL_C"/>
    <property type="match status" value="1"/>
</dbReference>
<dbReference type="InterPro" id="IPR011993">
    <property type="entry name" value="PH-like_dom_sf"/>
</dbReference>
<keyword evidence="5" id="KW-0963">Cytoplasm</keyword>
<dbReference type="InterPro" id="IPR041245">
    <property type="entry name" value="CARMIL_PH"/>
</dbReference>
<feature type="compositionally biased region" description="Basic residues" evidence="9">
    <location>
        <begin position="1091"/>
        <end position="1102"/>
    </location>
</feature>
<evidence type="ECO:0000256" key="2">
    <source>
        <dbReference type="ARBA" id="ARBA00004496"/>
    </source>
</evidence>
<evidence type="ECO:0000313" key="13">
    <source>
        <dbReference type="Proteomes" id="UP000639338"/>
    </source>
</evidence>
<dbReference type="SMART" id="SM00368">
    <property type="entry name" value="LRR_RI"/>
    <property type="match status" value="6"/>
</dbReference>
<dbReference type="EMBL" id="JACMRX010000002">
    <property type="protein sequence ID" value="KAF7995473.1"/>
    <property type="molecule type" value="Genomic_DNA"/>
</dbReference>
<accession>A0A834XXR9</accession>
<name>A0A834XXR9_APHGI</name>
<proteinExistence type="inferred from homology"/>
<sequence>MSTCSQLTKELNESVKALLGKNVKILLKNVVKLETKPEKLENRVLVFSPCRLFLLTAKVPTRIDCHFHYLEITSVESKRPNQLCLTASERSYNFTTTGTSGVSLLDTSEIDAMIEALHTAIRNIFPTVPLNYVIRKIDVIPPTRLQNIRSSELARSTEATRTTGPCGGFSTQYACMCDLHGVQYREEVSLDVDTIYQSQNTYELNLRDFDHLEQKDLVPIISALEYNTWFKKLRLSNMKLNNECLDRLLHIIKRSLSLEELYFDNIGIKSDFAHKLSLAAISNPNSVLNTIDLSYNLIEDKGATSLCGLIAKLTTGCNINGTTIIGYIPQGLKKLSLTHCSLTSKGISQLSHAFNLNRTITTSLNYLNISDNNIKDDINNLCNYLRQPNTLTYLDIGGVDATLELIFNALQNGCITNLIHLNVSRNIFITKKTKEIPPSFKQFFTSTYTLKYLNISYCKLPLEGLKNLLLGLACNENTNELELDMSGNNLGSMGAHILESCIHGVRCLSSLDISDSNMDVDIGQVITAIGKNKSIKHLYMSKNLLGMKSKNITIIMDSLVQMLQEDDCVLESLYIQDSRLKSDIFNLIDSLGNNKCLKIIDISGNLIGDSGARILAKTLQINTTIKKIIYDKNNITIQGYSDIIYALENNYNIKYMPFPIYDIQQCMKISSERTEQLFKKLQDILQRNISEIKYYNNCNNNIFKLKNGLLLNTTQNNVDRLVIQTQDTIKTLAAETCDLNNDINYATSLIQDADNSKQLSTKLHDLIIQRNMENNLIINNKLNDITFDIHKLLCNCIDDTFELLLKTTNDYCSNIMSQVVMKGGDKSELITVEDDIRNIFKSKNNITIDYINSCIIDKSGTDIIHKINEINLTIAGNIADRINDEIIDLLTRSYKTLIGDYCDRTRSSTPDVLRPSASSISSGSVIGIGTGVHSCHSTTGSIILTNDEHIYAVVSTADSITDNSGTIGGDGDSTTLEDGYPSPCNLMMGSPIINSSNEQSSPTKLEYLNLATPHLSSKRKGININRNLRPKSVTDTVEGLSIDDIPNLLPSIPKEHNNTEGISENEHSLTESLDSISELPNTSGQQLQHLVKTRPKRTKTRAPTRPMLQQTIDSLALGEGLDVFFRPTTPTTPLVSPTSDDISLHTFPQIDGSPNLSVTSQPSIQIDNNDNSKKNNNNNCNSPMLKTLLEPTPRSISSDNLEKFSPIAGRRSQGDTPLTASPLVRRNTNENDSGDFKKKIINTNLPSSTNCQDNNDYCTTNSTIDNKICVKVAKANFEINNDVKFVKINKTIPPAIAPKPRPWSMSTDRKSGEFNNLLSDGSSPNTSAGNTPDSGDALEESIDNGMNGPASLPPTLTGTTVGSLNSSTVEKRSVKELAASLNKGNINDRKENEQNVNSSRSLFHRTVEPISNKVPAVLKKDEEGHKIFKLRRTSFLRDSNYNYDNDTVDV</sequence>
<evidence type="ECO:0000256" key="9">
    <source>
        <dbReference type="SAM" id="MobiDB-lite"/>
    </source>
</evidence>
<keyword evidence="4" id="KW-1003">Cell membrane</keyword>
<dbReference type="OrthoDB" id="18598at2759"/>
<reference evidence="12 13" key="1">
    <citation type="submission" date="2020-08" db="EMBL/GenBank/DDBJ databases">
        <title>Aphidius gifuensis genome sequencing and assembly.</title>
        <authorList>
            <person name="Du Z."/>
        </authorList>
    </citation>
    <scope>NUCLEOTIDE SEQUENCE [LARGE SCALE GENOMIC DNA]</scope>
    <source>
        <strain evidence="12">YNYX2018</strain>
        <tissue evidence="12">Adults</tissue>
    </source>
</reference>
<feature type="compositionally biased region" description="Polar residues" evidence="9">
    <location>
        <begin position="1152"/>
        <end position="1166"/>
    </location>
</feature>
<dbReference type="InterPro" id="IPR051279">
    <property type="entry name" value="PP1-Reg/Actin-Interact_Protein"/>
</dbReference>
<feature type="compositionally biased region" description="Polar residues" evidence="9">
    <location>
        <begin position="1354"/>
        <end position="1368"/>
    </location>
</feature>
<feature type="compositionally biased region" description="Polar residues" evidence="9">
    <location>
        <begin position="1313"/>
        <end position="1333"/>
    </location>
</feature>
<dbReference type="GO" id="GO:0005886">
    <property type="term" value="C:plasma membrane"/>
    <property type="evidence" value="ECO:0007669"/>
    <property type="project" value="UniProtKB-SubCell"/>
</dbReference>
<protein>
    <recommendedName>
        <fullName evidence="14">Leucine-rich repeat-containing protein</fullName>
    </recommendedName>
</protein>
<evidence type="ECO:0000256" key="4">
    <source>
        <dbReference type="ARBA" id="ARBA00022475"/>
    </source>
</evidence>
<dbReference type="PROSITE" id="PS51450">
    <property type="entry name" value="LRR"/>
    <property type="match status" value="1"/>
</dbReference>
<keyword evidence="6" id="KW-0433">Leucine-rich repeat</keyword>
<keyword evidence="8" id="KW-0472">Membrane</keyword>
<dbReference type="InterPro" id="IPR031943">
    <property type="entry name" value="CARMIL_C"/>
</dbReference>
<comment type="subcellular location">
    <subcellularLocation>
        <location evidence="1">Cell membrane</location>
    </subcellularLocation>
    <subcellularLocation>
        <location evidence="2">Cytoplasm</location>
    </subcellularLocation>
</comment>
<evidence type="ECO:0000256" key="3">
    <source>
        <dbReference type="ARBA" id="ARBA00007298"/>
    </source>
</evidence>
<dbReference type="Pfam" id="PF13516">
    <property type="entry name" value="LRR_6"/>
    <property type="match status" value="3"/>
</dbReference>
<dbReference type="InterPro" id="IPR032675">
    <property type="entry name" value="LRR_dom_sf"/>
</dbReference>
<feature type="region of interest" description="Disordered" evidence="9">
    <location>
        <begin position="1299"/>
        <end position="1368"/>
    </location>
</feature>
<comment type="caution">
    <text evidence="12">The sequence shown here is derived from an EMBL/GenBank/DDBJ whole genome shotgun (WGS) entry which is preliminary data.</text>
</comment>
<evidence type="ECO:0000256" key="6">
    <source>
        <dbReference type="ARBA" id="ARBA00022614"/>
    </source>
</evidence>
<feature type="domain" description="CARMIL pleckstrin homology" evidence="11">
    <location>
        <begin position="25"/>
        <end position="126"/>
    </location>
</feature>
<comment type="similarity">
    <text evidence="3">Belongs to the CARMIL family.</text>
</comment>
<feature type="compositionally biased region" description="Polar residues" evidence="9">
    <location>
        <begin position="1074"/>
        <end position="1088"/>
    </location>
</feature>
<dbReference type="GO" id="GO:0034315">
    <property type="term" value="P:regulation of Arp2/3 complex-mediated actin nucleation"/>
    <property type="evidence" value="ECO:0007669"/>
    <property type="project" value="TreeGrafter"/>
</dbReference>
<feature type="region of interest" description="Disordered" evidence="9">
    <location>
        <begin position="1074"/>
        <end position="1104"/>
    </location>
</feature>
<dbReference type="GO" id="GO:0016477">
    <property type="term" value="P:cell migration"/>
    <property type="evidence" value="ECO:0007669"/>
    <property type="project" value="TreeGrafter"/>
</dbReference>
<evidence type="ECO:0000313" key="12">
    <source>
        <dbReference type="EMBL" id="KAF7995473.1"/>
    </source>
</evidence>
<dbReference type="GO" id="GO:0030027">
    <property type="term" value="C:lamellipodium"/>
    <property type="evidence" value="ECO:0007669"/>
    <property type="project" value="TreeGrafter"/>
</dbReference>
<evidence type="ECO:0000256" key="1">
    <source>
        <dbReference type="ARBA" id="ARBA00004236"/>
    </source>
</evidence>
<evidence type="ECO:0000259" key="11">
    <source>
        <dbReference type="Pfam" id="PF17888"/>
    </source>
</evidence>
<evidence type="ECO:0008006" key="14">
    <source>
        <dbReference type="Google" id="ProtNLM"/>
    </source>
</evidence>
<evidence type="ECO:0000256" key="5">
    <source>
        <dbReference type="ARBA" id="ARBA00022490"/>
    </source>
</evidence>
<dbReference type="Pfam" id="PF17888">
    <property type="entry name" value="Carm_PH"/>
    <property type="match status" value="1"/>
</dbReference>
<dbReference type="Proteomes" id="UP000639338">
    <property type="component" value="Unassembled WGS sequence"/>
</dbReference>
<evidence type="ECO:0000259" key="10">
    <source>
        <dbReference type="Pfam" id="PF16000"/>
    </source>
</evidence>
<evidence type="ECO:0000256" key="8">
    <source>
        <dbReference type="ARBA" id="ARBA00023136"/>
    </source>
</evidence>
<dbReference type="InterPro" id="IPR001611">
    <property type="entry name" value="Leu-rich_rpt"/>
</dbReference>
<feature type="region of interest" description="Disordered" evidence="9">
    <location>
        <begin position="1206"/>
        <end position="1237"/>
    </location>
</feature>
<dbReference type="Gene3D" id="2.30.29.30">
    <property type="entry name" value="Pleckstrin-homology domain (PH domain)/Phosphotyrosine-binding domain (PTB)"/>
    <property type="match status" value="1"/>
</dbReference>
<feature type="domain" description="CARMIL C-terminal" evidence="10">
    <location>
        <begin position="809"/>
        <end position="1149"/>
    </location>
</feature>
<keyword evidence="7" id="KW-0677">Repeat</keyword>
<organism evidence="12 13">
    <name type="scientific">Aphidius gifuensis</name>
    <name type="common">Parasitoid wasp</name>
    <dbReference type="NCBI Taxonomy" id="684658"/>
    <lineage>
        <taxon>Eukaryota</taxon>
        <taxon>Metazoa</taxon>
        <taxon>Ecdysozoa</taxon>
        <taxon>Arthropoda</taxon>
        <taxon>Hexapoda</taxon>
        <taxon>Insecta</taxon>
        <taxon>Pterygota</taxon>
        <taxon>Neoptera</taxon>
        <taxon>Endopterygota</taxon>
        <taxon>Hymenoptera</taxon>
        <taxon>Apocrita</taxon>
        <taxon>Ichneumonoidea</taxon>
        <taxon>Braconidae</taxon>
        <taxon>Aphidiinae</taxon>
        <taxon>Aphidius</taxon>
    </lineage>
</organism>
<evidence type="ECO:0000256" key="7">
    <source>
        <dbReference type="ARBA" id="ARBA00022737"/>
    </source>
</evidence>
<keyword evidence="13" id="KW-1185">Reference proteome</keyword>